<evidence type="ECO:0000313" key="2">
    <source>
        <dbReference type="Proteomes" id="UP000237271"/>
    </source>
</evidence>
<dbReference type="Proteomes" id="UP000237271">
    <property type="component" value="Unassembled WGS sequence"/>
</dbReference>
<gene>
    <name evidence="1" type="ORF">PHPALM_17383</name>
</gene>
<proteinExistence type="predicted"/>
<comment type="caution">
    <text evidence="1">The sequence shown here is derived from an EMBL/GenBank/DDBJ whole genome shotgun (WGS) entry which is preliminary data.</text>
</comment>
<name>A0A2P4XMC5_9STRA</name>
<dbReference type="EMBL" id="NCKW01009548">
    <property type="protein sequence ID" value="POM66706.1"/>
    <property type="molecule type" value="Genomic_DNA"/>
</dbReference>
<reference evidence="1 2" key="1">
    <citation type="journal article" date="2017" name="Genome Biol. Evol.">
        <title>Phytophthora megakarya and P. palmivora, closely related causal agents of cacao black pod rot, underwent increases in genome sizes and gene numbers by different mechanisms.</title>
        <authorList>
            <person name="Ali S.S."/>
            <person name="Shao J."/>
            <person name="Lary D.J."/>
            <person name="Kronmiller B."/>
            <person name="Shen D."/>
            <person name="Strem M.D."/>
            <person name="Amoako-Attah I."/>
            <person name="Akrofi A.Y."/>
            <person name="Begoude B.A."/>
            <person name="Ten Hoopen G.M."/>
            <person name="Coulibaly K."/>
            <person name="Kebe B.I."/>
            <person name="Melnick R.L."/>
            <person name="Guiltinan M.J."/>
            <person name="Tyler B.M."/>
            <person name="Meinhardt L.W."/>
            <person name="Bailey B.A."/>
        </authorList>
    </citation>
    <scope>NUCLEOTIDE SEQUENCE [LARGE SCALE GENOMIC DNA]</scope>
    <source>
        <strain evidence="2">sbr112.9</strain>
    </source>
</reference>
<dbReference type="AlphaFoldDB" id="A0A2P4XMC5"/>
<protein>
    <submittedName>
        <fullName evidence="1">Uncharacterized protein</fullName>
    </submittedName>
</protein>
<sequence length="209" mass="23669">MSLSDKNVPSLSRLLDWANETGDRYHVGEILENYPVIMSDDFAGVRAARSRREYVRNRYYDFNVVIPEYLGAKLDADVEAERRKRQKPTCLVDTDSYHPGDTTKEIIAFFPGSSPKFTSFLVVLLAVSPMRLRVNVISTAVYRMKEFYSVRKSCAAWLADMTWLEETTWGTISATPELFDEETDSDELDSDTAGSKHVKLALEAAKSFG</sequence>
<evidence type="ECO:0000313" key="1">
    <source>
        <dbReference type="EMBL" id="POM66706.1"/>
    </source>
</evidence>
<accession>A0A2P4XMC5</accession>
<keyword evidence="2" id="KW-1185">Reference proteome</keyword>
<organism evidence="1 2">
    <name type="scientific">Phytophthora palmivora</name>
    <dbReference type="NCBI Taxonomy" id="4796"/>
    <lineage>
        <taxon>Eukaryota</taxon>
        <taxon>Sar</taxon>
        <taxon>Stramenopiles</taxon>
        <taxon>Oomycota</taxon>
        <taxon>Peronosporomycetes</taxon>
        <taxon>Peronosporales</taxon>
        <taxon>Peronosporaceae</taxon>
        <taxon>Phytophthora</taxon>
    </lineage>
</organism>